<feature type="compositionally biased region" description="Basic and acidic residues" evidence="1">
    <location>
        <begin position="1765"/>
        <end position="1815"/>
    </location>
</feature>
<protein>
    <recommendedName>
        <fullName evidence="4">PH domain-containing protein</fullName>
    </recommendedName>
</protein>
<feature type="compositionally biased region" description="Low complexity" evidence="1">
    <location>
        <begin position="580"/>
        <end position="590"/>
    </location>
</feature>
<feature type="compositionally biased region" description="Basic and acidic residues" evidence="1">
    <location>
        <begin position="1822"/>
        <end position="1835"/>
    </location>
</feature>
<feature type="compositionally biased region" description="Polar residues" evidence="1">
    <location>
        <begin position="51"/>
        <end position="64"/>
    </location>
</feature>
<dbReference type="EMBL" id="JAPDMZ010000013">
    <property type="protein sequence ID" value="KAK0556599.1"/>
    <property type="molecule type" value="Genomic_DNA"/>
</dbReference>
<feature type="region of interest" description="Disordered" evidence="1">
    <location>
        <begin position="1019"/>
        <end position="1174"/>
    </location>
</feature>
<feature type="region of interest" description="Disordered" evidence="1">
    <location>
        <begin position="1"/>
        <end position="461"/>
    </location>
</feature>
<gene>
    <name evidence="2" type="ORF">OC846_001044</name>
</gene>
<evidence type="ECO:0000313" key="2">
    <source>
        <dbReference type="EMBL" id="KAK0556599.1"/>
    </source>
</evidence>
<feature type="compositionally biased region" description="Polar residues" evidence="1">
    <location>
        <begin position="1629"/>
        <end position="1642"/>
    </location>
</feature>
<reference evidence="2" key="1">
    <citation type="journal article" date="2023" name="PhytoFront">
        <title>Draft Genome Resources of Seven Strains of Tilletia horrida, Causal Agent of Kernel Smut of Rice.</title>
        <authorList>
            <person name="Khanal S."/>
            <person name="Antony Babu S."/>
            <person name="Zhou X.G."/>
        </authorList>
    </citation>
    <scope>NUCLEOTIDE SEQUENCE</scope>
    <source>
        <strain evidence="2">TX6</strain>
    </source>
</reference>
<feature type="compositionally biased region" description="Polar residues" evidence="1">
    <location>
        <begin position="1123"/>
        <end position="1133"/>
    </location>
</feature>
<feature type="compositionally biased region" description="Pro residues" evidence="1">
    <location>
        <begin position="9"/>
        <end position="19"/>
    </location>
</feature>
<feature type="region of interest" description="Disordered" evidence="1">
    <location>
        <begin position="492"/>
        <end position="521"/>
    </location>
</feature>
<feature type="compositionally biased region" description="Low complexity" evidence="1">
    <location>
        <begin position="183"/>
        <end position="201"/>
    </location>
</feature>
<feature type="compositionally biased region" description="Polar residues" evidence="1">
    <location>
        <begin position="28"/>
        <end position="37"/>
    </location>
</feature>
<feature type="compositionally biased region" description="Basic and acidic residues" evidence="1">
    <location>
        <begin position="2343"/>
        <end position="2356"/>
    </location>
</feature>
<feature type="compositionally biased region" description="Polar residues" evidence="1">
    <location>
        <begin position="1384"/>
        <end position="1397"/>
    </location>
</feature>
<feature type="compositionally biased region" description="Low complexity" evidence="1">
    <location>
        <begin position="1487"/>
        <end position="1499"/>
    </location>
</feature>
<feature type="compositionally biased region" description="Polar residues" evidence="1">
    <location>
        <begin position="354"/>
        <end position="406"/>
    </location>
</feature>
<name>A0AAN6JU64_9BASI</name>
<comment type="caution">
    <text evidence="2">The sequence shown here is derived from an EMBL/GenBank/DDBJ whole genome shotgun (WGS) entry which is preliminary data.</text>
</comment>
<evidence type="ECO:0000313" key="3">
    <source>
        <dbReference type="Proteomes" id="UP001176517"/>
    </source>
</evidence>
<feature type="compositionally biased region" description="Basic and acidic residues" evidence="1">
    <location>
        <begin position="593"/>
        <end position="603"/>
    </location>
</feature>
<feature type="compositionally biased region" description="Basic and acidic residues" evidence="1">
    <location>
        <begin position="2086"/>
        <end position="2101"/>
    </location>
</feature>
<feature type="compositionally biased region" description="Gly residues" evidence="1">
    <location>
        <begin position="2015"/>
        <end position="2024"/>
    </location>
</feature>
<feature type="region of interest" description="Disordered" evidence="1">
    <location>
        <begin position="1628"/>
        <end position="1835"/>
    </location>
</feature>
<feature type="region of interest" description="Disordered" evidence="1">
    <location>
        <begin position="1434"/>
        <end position="1573"/>
    </location>
</feature>
<feature type="compositionally biased region" description="Low complexity" evidence="1">
    <location>
        <begin position="2025"/>
        <end position="2034"/>
    </location>
</feature>
<feature type="region of interest" description="Disordered" evidence="1">
    <location>
        <begin position="536"/>
        <end position="603"/>
    </location>
</feature>
<feature type="region of interest" description="Disordered" evidence="1">
    <location>
        <begin position="799"/>
        <end position="849"/>
    </location>
</feature>
<feature type="compositionally biased region" description="Low complexity" evidence="1">
    <location>
        <begin position="39"/>
        <end position="50"/>
    </location>
</feature>
<feature type="region of interest" description="Disordered" evidence="1">
    <location>
        <begin position="1922"/>
        <end position="2059"/>
    </location>
</feature>
<feature type="region of interest" description="Disordered" evidence="1">
    <location>
        <begin position="2086"/>
        <end position="2123"/>
    </location>
</feature>
<feature type="region of interest" description="Disordered" evidence="1">
    <location>
        <begin position="1213"/>
        <end position="1259"/>
    </location>
</feature>
<keyword evidence="3" id="KW-1185">Reference proteome</keyword>
<feature type="region of interest" description="Disordered" evidence="1">
    <location>
        <begin position="863"/>
        <end position="908"/>
    </location>
</feature>
<evidence type="ECO:0000256" key="1">
    <source>
        <dbReference type="SAM" id="MobiDB-lite"/>
    </source>
</evidence>
<dbReference type="Proteomes" id="UP001176517">
    <property type="component" value="Unassembled WGS sequence"/>
</dbReference>
<feature type="compositionally biased region" description="Low complexity" evidence="1">
    <location>
        <begin position="1930"/>
        <end position="1941"/>
    </location>
</feature>
<accession>A0AAN6JU64</accession>
<feature type="compositionally biased region" description="Basic and acidic residues" evidence="1">
    <location>
        <begin position="2048"/>
        <end position="2059"/>
    </location>
</feature>
<feature type="compositionally biased region" description="Acidic residues" evidence="1">
    <location>
        <begin position="88"/>
        <end position="98"/>
    </location>
</feature>
<organism evidence="2 3">
    <name type="scientific">Tilletia horrida</name>
    <dbReference type="NCBI Taxonomy" id="155126"/>
    <lineage>
        <taxon>Eukaryota</taxon>
        <taxon>Fungi</taxon>
        <taxon>Dikarya</taxon>
        <taxon>Basidiomycota</taxon>
        <taxon>Ustilaginomycotina</taxon>
        <taxon>Exobasidiomycetes</taxon>
        <taxon>Tilletiales</taxon>
        <taxon>Tilletiaceae</taxon>
        <taxon>Tilletia</taxon>
    </lineage>
</organism>
<feature type="compositionally biased region" description="Polar residues" evidence="1">
    <location>
        <begin position="299"/>
        <end position="311"/>
    </location>
</feature>
<feature type="compositionally biased region" description="Polar residues" evidence="1">
    <location>
        <begin position="863"/>
        <end position="873"/>
    </location>
</feature>
<feature type="compositionally biased region" description="Low complexity" evidence="1">
    <location>
        <begin position="2005"/>
        <end position="2014"/>
    </location>
</feature>
<feature type="region of interest" description="Disordered" evidence="1">
    <location>
        <begin position="1291"/>
        <end position="1422"/>
    </location>
</feature>
<feature type="compositionally biased region" description="Low complexity" evidence="1">
    <location>
        <begin position="409"/>
        <end position="450"/>
    </location>
</feature>
<evidence type="ECO:0008006" key="4">
    <source>
        <dbReference type="Google" id="ProtNLM"/>
    </source>
</evidence>
<feature type="compositionally biased region" description="Basic and acidic residues" evidence="1">
    <location>
        <begin position="2109"/>
        <end position="2123"/>
    </location>
</feature>
<feature type="compositionally biased region" description="Polar residues" evidence="1">
    <location>
        <begin position="540"/>
        <end position="552"/>
    </location>
</feature>
<feature type="compositionally biased region" description="Polar residues" evidence="1">
    <location>
        <begin position="499"/>
        <end position="519"/>
    </location>
</feature>
<feature type="compositionally biased region" description="Low complexity" evidence="1">
    <location>
        <begin position="1291"/>
        <end position="1303"/>
    </location>
</feature>
<feature type="compositionally biased region" description="Low complexity" evidence="1">
    <location>
        <begin position="1949"/>
        <end position="1958"/>
    </location>
</feature>
<feature type="region of interest" description="Disordered" evidence="1">
    <location>
        <begin position="2254"/>
        <end position="2356"/>
    </location>
</feature>
<feature type="compositionally biased region" description="Polar residues" evidence="1">
    <location>
        <begin position="800"/>
        <end position="827"/>
    </location>
</feature>
<feature type="region of interest" description="Disordered" evidence="1">
    <location>
        <begin position="638"/>
        <end position="667"/>
    </location>
</feature>
<feature type="compositionally biased region" description="Polar residues" evidence="1">
    <location>
        <begin position="247"/>
        <end position="259"/>
    </location>
</feature>
<feature type="compositionally biased region" description="Basic and acidic residues" evidence="1">
    <location>
        <begin position="2268"/>
        <end position="2298"/>
    </location>
</feature>
<sequence>MEPRRTPSPYAPPPDPQPTSSPDDTHNETPTQTNALTTPLAPRSPALSAPGTFSSSAFRSSTPRRGSGPELSGPADSRSHVGAAEAQEMLDEPEDLLQSEERAVLEMLTSMSAPTPNLPDVFSPASSSPQPHSLPGVLPSHSQGFASSEDPATDLDNSLSQGHEGGDEAEETSLLAPTALGGSTAVSYHSSDSSSLGQQSEDSADPAFGRNLRALYRQHDPESSVSQADAARMDELGLPSDQRTVHLESQQARGWTGQESYEAESDEMGLPADYGYRQGFQTQPRMTFDVHTIEEVAEPSSSGTSATSRTELSAPPPRPPARIGASPFGSASVGSPLGSRFRGILQQQRDREQGSSSPGHLNVARSTSPLRSPRSAAQTFVTAQRSISPLRSSVSTSFETPAQTPNPMGATSPPGTPTASSVSGSAPSSPSKVRQLSRFFESSVSGGSESDVPASGSTSGLARRTIAATGVVGGAMAAAATRERERLRDLERSLAGSPTRRQPSGMTGSVSTPTMSTRPDTLGARSPIFTASRSMGAFGPQSQATTPPTTLQHPVARRGVPARPSVRSIARQFANMIDDGSSSPRSGAGSPRKHFDEQERKDETAVEAMLSDEPSRSDDVPLVQQATTLNRNKFGTIRSISRISEDDEEGSQAGGPPRSVDPTQRPSIRSGTLWYFDAHRPEPLWIEVTATLLVDSLELRWGSDAAGAPEQATGLRLDLNECEDAHSVFSPDHGSSFLDVGAQTARAQGLLRINPFQLQFPDGIERLATRTPMERLHWIDAIRDVLRQNIQPSRPEIITTGASVTDQSDTNRPPVQTDTVPTSTRGSFVTAEAADSGPSPTGLTVRSPLIPGGNVTRLVSAFSETSSDRTPQNALLGKTADPTSGPPIPPKRDGEPPANVSPGDPQYGEVAVSAPRQVREPFGYSARSVGPSLNDQFVPMPGSEQGAGLRTGRVQAAANFFDPNSTASDQSRMLSVGDITGSRNDEDLAFSVASDIIDDFGPRTPPAFSQVSLHFGRSGSLLEPSDSASNRVVPSEIGTIRRDPSQPPPFYAVSPDVGDLPYSGEGRGLDSSGRGPYSTPGPSRFLTPAGSFRDAQRASSHLPLSASEHSLAAVPEEGPEGSRSPSVTPTQLSKTRREALAPQDLNRADSTLSAASHHSKASAKSKATATSINSRDVAQLLDFLEEQARARAARDRYLEEQIKGFQQTIAVLQMKRTEAPAPAPSEPSDSSGGQSMHTAPEDPEISDSGGAKPVTSDELNAMKASIDRVLEIVSTTKGAPLEQDVARMLGAASAGSGSTTSETFQTADAGIPSPPHSVSDGETGRFQTARATQTSSAPPPPSTPGSWISGSTLLSNWTGKSERIPARSWVSSATQPGAPPNSEYAPSSVTGASSDSDVTIKPKAPSTILPSEPTIPSGASTITVDMEAEIRKLRMRKAQQQAPPALYPENQRNGWYTPRAPDGTPLEKDLPNVPGIRWTPGAPPMRAPSTAKSATTASSIPVRREVATYTQEDFPREPSPMHISIPSPDPGLEFPEQDSIIEAPPLVMEDDNVPPPMAEDYPESHRGSTIASNASAEFKEVLKKLQEAEEARQQQQKQQADIARYLNELNAWLERDVMDRTKEWRALSSGVQSLQDDLTNLRNKPATVLSDAPRQDDDAGRSRPPRAESPTGPAALRPNTTLSLAPPIVAPQPYSGANWSNPDADRPESDSGQSRRSGRAWSAQDDDDKKDEPKKEGLLSRVASRTGKVLLGTAAVGAAGLVGNEIRKHIEKREDKKDREEKDRENQARKDELDKEKREEKREEQIRKDEQKNQKELMAAMAKEDKDKKNEKKADEAVGTLAVSELAKIAADKAGGGTTVITPAGTVVAGGKGATLADGGVPTNPKGVFQTNLPRAERLQPAVVDADATPTPLKDTIKSALKMQPAPSTASNVAEAAVASKEAAKASKEAANAAKEVASGGGGTQKKKGATEADAAEPAKGGGGAAASPAVTVKPQPDGSVTVQATPAPAAGGKAAKGGGGGGAPPTIVVPAAGKEADSGGGGGGGDSKAKGGDKKDAKSVVKEAAGGAALTVAVEEILKHLLKQQDDARKQQDDAKKAQADLKAAQAEAEKKAKEARDKERSDLVNAVAAKIKEDQAKEAKALDAKTAIEQLVANMNAQKAAEAKRQADADATIKKLADELLKLNAEQSQKAVSAVSAASKDTIQKSVKDYNDELTKVLSKEVKAMFEDVGKIRETKRALELELGDLFAIKARHLKDVAPPRAAAPAEKKKSEDKPKEKDPPKEEKKKEEPPKKPEPIKPPPLTVQLPDRSKFEPLNLNFGPRTAREGGGPPPAAAAAAPPKADKPKEGKEGKSK</sequence>
<proteinExistence type="predicted"/>
<feature type="compositionally biased region" description="Low complexity" evidence="1">
    <location>
        <begin position="1749"/>
        <end position="1763"/>
    </location>
</feature>